<sequence length="86" mass="9842">MAFSSLFASRLFSCSLLLPSFRTMILSMFLCDVPPTFPFLLVSYVMFYDTQLFFVCALDKWLGSILAGKGYYYLSGRHSIDLVVRD</sequence>
<keyword evidence="2" id="KW-1185">Reference proteome</keyword>
<dbReference type="EMBL" id="KN880658">
    <property type="protein sequence ID" value="KIY64017.1"/>
    <property type="molecule type" value="Genomic_DNA"/>
</dbReference>
<gene>
    <name evidence="1" type="ORF">CYLTODRAFT_115399</name>
</gene>
<protein>
    <submittedName>
        <fullName evidence="1">Uncharacterized protein</fullName>
    </submittedName>
</protein>
<proteinExistence type="predicted"/>
<name>A0A0D7B0K7_9AGAR</name>
<reference evidence="1 2" key="1">
    <citation type="journal article" date="2015" name="Fungal Genet. Biol.">
        <title>Evolution of novel wood decay mechanisms in Agaricales revealed by the genome sequences of Fistulina hepatica and Cylindrobasidium torrendii.</title>
        <authorList>
            <person name="Floudas D."/>
            <person name="Held B.W."/>
            <person name="Riley R."/>
            <person name="Nagy L.G."/>
            <person name="Koehler G."/>
            <person name="Ransdell A.S."/>
            <person name="Younus H."/>
            <person name="Chow J."/>
            <person name="Chiniquy J."/>
            <person name="Lipzen A."/>
            <person name="Tritt A."/>
            <person name="Sun H."/>
            <person name="Haridas S."/>
            <person name="LaButti K."/>
            <person name="Ohm R.A."/>
            <person name="Kues U."/>
            <person name="Blanchette R.A."/>
            <person name="Grigoriev I.V."/>
            <person name="Minto R.E."/>
            <person name="Hibbett D.S."/>
        </authorList>
    </citation>
    <scope>NUCLEOTIDE SEQUENCE [LARGE SCALE GENOMIC DNA]</scope>
    <source>
        <strain evidence="1 2">FP15055 ss-10</strain>
    </source>
</reference>
<dbReference type="Proteomes" id="UP000054007">
    <property type="component" value="Unassembled WGS sequence"/>
</dbReference>
<organism evidence="1 2">
    <name type="scientific">Cylindrobasidium torrendii FP15055 ss-10</name>
    <dbReference type="NCBI Taxonomy" id="1314674"/>
    <lineage>
        <taxon>Eukaryota</taxon>
        <taxon>Fungi</taxon>
        <taxon>Dikarya</taxon>
        <taxon>Basidiomycota</taxon>
        <taxon>Agaricomycotina</taxon>
        <taxon>Agaricomycetes</taxon>
        <taxon>Agaricomycetidae</taxon>
        <taxon>Agaricales</taxon>
        <taxon>Marasmiineae</taxon>
        <taxon>Physalacriaceae</taxon>
        <taxon>Cylindrobasidium</taxon>
    </lineage>
</organism>
<evidence type="ECO:0000313" key="2">
    <source>
        <dbReference type="Proteomes" id="UP000054007"/>
    </source>
</evidence>
<accession>A0A0D7B0K7</accession>
<evidence type="ECO:0000313" key="1">
    <source>
        <dbReference type="EMBL" id="KIY64017.1"/>
    </source>
</evidence>
<dbReference type="AlphaFoldDB" id="A0A0D7B0K7"/>